<organism evidence="4 5">
    <name type="scientific">Naumovozyma castellii</name>
    <name type="common">Yeast</name>
    <name type="synonym">Saccharomyces castellii</name>
    <dbReference type="NCBI Taxonomy" id="27288"/>
    <lineage>
        <taxon>Eukaryota</taxon>
        <taxon>Fungi</taxon>
        <taxon>Dikarya</taxon>
        <taxon>Ascomycota</taxon>
        <taxon>Saccharomycotina</taxon>
        <taxon>Saccharomycetes</taxon>
        <taxon>Saccharomycetales</taxon>
        <taxon>Saccharomycetaceae</taxon>
        <taxon>Naumovozyma</taxon>
    </lineage>
</organism>
<dbReference type="Pfam" id="PF05436">
    <property type="entry name" value="MF_alpha_N"/>
    <property type="match status" value="1"/>
</dbReference>
<dbReference type="HOGENOM" id="CLU_136956_0_0_1"/>
<evidence type="ECO:0000313" key="5">
    <source>
        <dbReference type="Proteomes" id="UP000001640"/>
    </source>
</evidence>
<evidence type="ECO:0000313" key="4">
    <source>
        <dbReference type="EMBL" id="CCC69946.1"/>
    </source>
</evidence>
<dbReference type="EMBL" id="HE576755">
    <property type="protein sequence ID" value="CCC69946.1"/>
    <property type="molecule type" value="Genomic_DNA"/>
</dbReference>
<name>G0VEF5_NAUCA</name>
<dbReference type="OMA" id="HWLRLRY"/>
<dbReference type="OrthoDB" id="3766782at2759"/>
<dbReference type="Proteomes" id="UP000001640">
    <property type="component" value="Chromosome 4"/>
</dbReference>
<keyword evidence="5" id="KW-1185">Reference proteome</keyword>
<dbReference type="FunCoup" id="G0VEF5">
    <property type="interactions" value="148"/>
</dbReference>
<dbReference type="InterPro" id="IPR008675">
    <property type="entry name" value="Mating_factor_alpha_N"/>
</dbReference>
<dbReference type="GO" id="GO:0000772">
    <property type="term" value="F:mating pheromone activity"/>
    <property type="evidence" value="ECO:0007669"/>
    <property type="project" value="InterPro"/>
</dbReference>
<keyword evidence="2" id="KW-0732">Signal</keyword>
<reference key="2">
    <citation type="submission" date="2011-08" db="EMBL/GenBank/DDBJ databases">
        <title>Genome sequence of Naumovozyma castellii.</title>
        <authorList>
            <person name="Gordon J.L."/>
            <person name="Armisen D."/>
            <person name="Proux-Wera E."/>
            <person name="OhEigeartaigh S.S."/>
            <person name="Byrne K.P."/>
            <person name="Wolfe K.H."/>
        </authorList>
    </citation>
    <scope>NUCLEOTIDE SEQUENCE</scope>
    <source>
        <strain>Type strain:CBS 4309</strain>
    </source>
</reference>
<dbReference type="GO" id="GO:0005576">
    <property type="term" value="C:extracellular region"/>
    <property type="evidence" value="ECO:0007669"/>
    <property type="project" value="UniProtKB-UniRule"/>
</dbReference>
<feature type="domain" description="Mating factor alpha precursor N-terminal" evidence="3">
    <location>
        <begin position="1"/>
        <end position="90"/>
    </location>
</feature>
<dbReference type="AlphaFoldDB" id="G0VEF5"/>
<evidence type="ECO:0000256" key="2">
    <source>
        <dbReference type="SAM" id="SignalP"/>
    </source>
</evidence>
<feature type="chain" id="PRO_5003410451" description="Mating factor alpha" evidence="2">
    <location>
        <begin position="19"/>
        <end position="205"/>
    </location>
</feature>
<dbReference type="RefSeq" id="XP_003676307.1">
    <property type="nucleotide sequence ID" value="XM_003676259.1"/>
</dbReference>
<dbReference type="PIRSF" id="PIRSF001866">
    <property type="entry name" value="Mating_factor_alpha"/>
    <property type="match status" value="1"/>
</dbReference>
<dbReference type="Pfam" id="PF04648">
    <property type="entry name" value="MF_alpha"/>
    <property type="match status" value="5"/>
</dbReference>
<feature type="signal peptide" evidence="2">
    <location>
        <begin position="1"/>
        <end position="18"/>
    </location>
</feature>
<dbReference type="STRING" id="1064592.G0VEF5"/>
<evidence type="ECO:0000259" key="3">
    <source>
        <dbReference type="Pfam" id="PF05436"/>
    </source>
</evidence>
<dbReference type="InParanoid" id="G0VEF5"/>
<dbReference type="KEGG" id="ncs:NCAS_0D03650"/>
<dbReference type="InterPro" id="IPR006742">
    <property type="entry name" value="Mating_factor_alpha_C"/>
</dbReference>
<proteinExistence type="predicted"/>
<gene>
    <name evidence="4" type="primary">NCAS0D03650</name>
    <name evidence="4" type="ordered locus">NCAS_0D03650</name>
</gene>
<accession>G0VEF5</accession>
<keyword evidence="1" id="KW-0588">Pheromone</keyword>
<protein>
    <recommendedName>
        <fullName evidence="1">Mating factor alpha</fullName>
    </recommendedName>
</protein>
<evidence type="ECO:0000256" key="1">
    <source>
        <dbReference type="PIRNR" id="PIRNR001866"/>
    </source>
</evidence>
<dbReference type="GO" id="GO:0007618">
    <property type="term" value="P:mating"/>
    <property type="evidence" value="ECO:0007669"/>
    <property type="project" value="UniProtKB-UniRule"/>
</dbReference>
<reference evidence="4 5" key="1">
    <citation type="journal article" date="2011" name="Proc. Natl. Acad. Sci. U.S.A.">
        <title>Evolutionary erosion of yeast sex chromosomes by mating-type switching accidents.</title>
        <authorList>
            <person name="Gordon J.L."/>
            <person name="Armisen D."/>
            <person name="Proux-Wera E."/>
            <person name="Oheigeartaigh S.S."/>
            <person name="Byrne K.P."/>
            <person name="Wolfe K.H."/>
        </authorList>
    </citation>
    <scope>NUCLEOTIDE SEQUENCE [LARGE SCALE GENOMIC DNA]</scope>
    <source>
        <strain evidence="5">ATCC 76901 / BCRC 22586 / CBS 4309 / NBRC 1992 / NRRL Y-12630</strain>
    </source>
</reference>
<dbReference type="InterPro" id="IPR016326">
    <property type="entry name" value="Mating_factor_a"/>
</dbReference>
<dbReference type="eggNOG" id="ENOG502S0T3">
    <property type="taxonomic scope" value="Eukaryota"/>
</dbReference>
<sequence length="205" mass="22889">MKLSALLSTVALASTSFAAPIDTTASNENLNSTDIPAEAVIGYLDLGSDSDVAMLPFQNSTSNGLLFVNTTIVQQAAQENDDSVGLAKREANAEAGWHWLRLDPGQPLYKREADADAEANWHWLRLDPGQPLYKREAEADAEANWHWLRLDPGQPLYKREADADAEANWHWLRLDPGQPLYKREADADAEANWHWLRLDPGQPLY</sequence>
<dbReference type="GeneID" id="96903552"/>
<dbReference type="GO" id="GO:0000750">
    <property type="term" value="P:pheromone-dependent signal transduction involved in conjugation with cellular fusion"/>
    <property type="evidence" value="ECO:0007669"/>
    <property type="project" value="UniProtKB-UniRule"/>
</dbReference>